<dbReference type="AlphaFoldDB" id="A0A4Z2FG59"/>
<evidence type="ECO:0000313" key="2">
    <source>
        <dbReference type="EMBL" id="TNN39392.1"/>
    </source>
</evidence>
<keyword evidence="3" id="KW-1185">Reference proteome</keyword>
<protein>
    <submittedName>
        <fullName evidence="2">Uncharacterized protein</fullName>
    </submittedName>
</protein>
<organism evidence="2 3">
    <name type="scientific">Liparis tanakae</name>
    <name type="common">Tanaka's snailfish</name>
    <dbReference type="NCBI Taxonomy" id="230148"/>
    <lineage>
        <taxon>Eukaryota</taxon>
        <taxon>Metazoa</taxon>
        <taxon>Chordata</taxon>
        <taxon>Craniata</taxon>
        <taxon>Vertebrata</taxon>
        <taxon>Euteleostomi</taxon>
        <taxon>Actinopterygii</taxon>
        <taxon>Neopterygii</taxon>
        <taxon>Teleostei</taxon>
        <taxon>Neoteleostei</taxon>
        <taxon>Acanthomorphata</taxon>
        <taxon>Eupercaria</taxon>
        <taxon>Perciformes</taxon>
        <taxon>Cottioidei</taxon>
        <taxon>Cottales</taxon>
        <taxon>Liparidae</taxon>
        <taxon>Liparis</taxon>
    </lineage>
</organism>
<name>A0A4Z2FG59_9TELE</name>
<evidence type="ECO:0000256" key="1">
    <source>
        <dbReference type="SAM" id="MobiDB-lite"/>
    </source>
</evidence>
<evidence type="ECO:0000313" key="3">
    <source>
        <dbReference type="Proteomes" id="UP000314294"/>
    </source>
</evidence>
<sequence>MPAAEALGSPARAAARAHFPRSSSLAERPQFELPLIKRLNRGAQCTPRRAAFVKKLDHASVIHLAGEREEQPGESNWLSESKLPGGVKVDIRALAALNYREMDDRSVAGPSGDRSASRRTHFVYEETKTTSFTSWIAEIIPLRVHVGYIERSNGAFRAHV</sequence>
<comment type="caution">
    <text evidence="2">The sequence shown here is derived from an EMBL/GenBank/DDBJ whole genome shotgun (WGS) entry which is preliminary data.</text>
</comment>
<proteinExistence type="predicted"/>
<gene>
    <name evidence="2" type="ORF">EYF80_050423</name>
</gene>
<feature type="region of interest" description="Disordered" evidence="1">
    <location>
        <begin position="1"/>
        <end position="23"/>
    </location>
</feature>
<accession>A0A4Z2FG59</accession>
<dbReference type="Proteomes" id="UP000314294">
    <property type="component" value="Unassembled WGS sequence"/>
</dbReference>
<dbReference type="EMBL" id="SRLO01001283">
    <property type="protein sequence ID" value="TNN39392.1"/>
    <property type="molecule type" value="Genomic_DNA"/>
</dbReference>
<reference evidence="2 3" key="1">
    <citation type="submission" date="2019-03" db="EMBL/GenBank/DDBJ databases">
        <title>First draft genome of Liparis tanakae, snailfish: a comprehensive survey of snailfish specific genes.</title>
        <authorList>
            <person name="Kim W."/>
            <person name="Song I."/>
            <person name="Jeong J.-H."/>
            <person name="Kim D."/>
            <person name="Kim S."/>
            <person name="Ryu S."/>
            <person name="Song J.Y."/>
            <person name="Lee S.K."/>
        </authorList>
    </citation>
    <scope>NUCLEOTIDE SEQUENCE [LARGE SCALE GENOMIC DNA]</scope>
    <source>
        <tissue evidence="2">Muscle</tissue>
    </source>
</reference>